<accession>A0A9J5Y687</accession>
<evidence type="ECO:0000313" key="2">
    <source>
        <dbReference type="Proteomes" id="UP000824120"/>
    </source>
</evidence>
<dbReference type="PANTHER" id="PTHR33710">
    <property type="entry name" value="BNAC02G09200D PROTEIN"/>
    <property type="match status" value="1"/>
</dbReference>
<keyword evidence="2" id="KW-1185">Reference proteome</keyword>
<dbReference type="InterPro" id="IPR036691">
    <property type="entry name" value="Endo/exonu/phosph_ase_sf"/>
</dbReference>
<organism evidence="1 2">
    <name type="scientific">Solanum commersonii</name>
    <name type="common">Commerson's wild potato</name>
    <name type="synonym">Commerson's nightshade</name>
    <dbReference type="NCBI Taxonomy" id="4109"/>
    <lineage>
        <taxon>Eukaryota</taxon>
        <taxon>Viridiplantae</taxon>
        <taxon>Streptophyta</taxon>
        <taxon>Embryophyta</taxon>
        <taxon>Tracheophyta</taxon>
        <taxon>Spermatophyta</taxon>
        <taxon>Magnoliopsida</taxon>
        <taxon>eudicotyledons</taxon>
        <taxon>Gunneridae</taxon>
        <taxon>Pentapetalae</taxon>
        <taxon>asterids</taxon>
        <taxon>lamiids</taxon>
        <taxon>Solanales</taxon>
        <taxon>Solanaceae</taxon>
        <taxon>Solanoideae</taxon>
        <taxon>Solaneae</taxon>
        <taxon>Solanum</taxon>
    </lineage>
</organism>
<sequence>MKSKSWNKKSIKVKKGGKGKIPKYLNIKKDTTKILEVNHISYNDRVVHNTTRIQEHNNSNREMQTNSQRSTNLVEDLSNSGMHVTLSATNNFKDINGKLIVNFRPLRIGKFQRLEQNHINDMDMNSIVEESHEAFGQDQEQGAFSTLKDPKNPLEKDIQDITEKNASSPITNNNSPLKSTTSVTYMIFGSQFVYAKSNSSRRMRLWRSFRIVYSMVNGPWAVFGDFNTILNADEKKGGVPHTLSKSLDFVSYMDDCGLMDLVVIINDAWASKFPLTRIHHLPKTGSDHNILLLQGAQDETIHIKYFKFMIFWTVQGSLGQ</sequence>
<reference evidence="1 2" key="1">
    <citation type="submission" date="2020-09" db="EMBL/GenBank/DDBJ databases">
        <title>De no assembly of potato wild relative species, Solanum commersonii.</title>
        <authorList>
            <person name="Cho K."/>
        </authorList>
    </citation>
    <scope>NUCLEOTIDE SEQUENCE [LARGE SCALE GENOMIC DNA]</scope>
    <source>
        <strain evidence="1">LZ3.2</strain>
        <tissue evidence="1">Leaf</tissue>
    </source>
</reference>
<dbReference type="EMBL" id="JACXVP010000007">
    <property type="protein sequence ID" value="KAG5595677.1"/>
    <property type="molecule type" value="Genomic_DNA"/>
</dbReference>
<name>A0A9J5Y687_SOLCO</name>
<dbReference type="SUPFAM" id="SSF56219">
    <property type="entry name" value="DNase I-like"/>
    <property type="match status" value="1"/>
</dbReference>
<gene>
    <name evidence="1" type="ORF">H5410_036909</name>
</gene>
<protein>
    <recommendedName>
        <fullName evidence="3">RNA-directed DNA polymerase, eukaryota, Reverse transcriptase zinc-binding domain protein</fullName>
    </recommendedName>
</protein>
<dbReference type="Gene3D" id="3.60.10.10">
    <property type="entry name" value="Endonuclease/exonuclease/phosphatase"/>
    <property type="match status" value="1"/>
</dbReference>
<evidence type="ECO:0000313" key="1">
    <source>
        <dbReference type="EMBL" id="KAG5595677.1"/>
    </source>
</evidence>
<comment type="caution">
    <text evidence="1">The sequence shown here is derived from an EMBL/GenBank/DDBJ whole genome shotgun (WGS) entry which is preliminary data.</text>
</comment>
<proteinExistence type="predicted"/>
<dbReference type="Proteomes" id="UP000824120">
    <property type="component" value="Chromosome 7"/>
</dbReference>
<dbReference type="PANTHER" id="PTHR33710:SF35">
    <property type="entry name" value="RNA-DIRECTED DNA POLYMERASE (REVERSE TRANSCRIPTASE)_ RIBONUCLEASE H"/>
    <property type="match status" value="1"/>
</dbReference>
<dbReference type="AlphaFoldDB" id="A0A9J5Y687"/>
<dbReference type="OrthoDB" id="10661110at2759"/>
<evidence type="ECO:0008006" key="3">
    <source>
        <dbReference type="Google" id="ProtNLM"/>
    </source>
</evidence>